<evidence type="ECO:0000256" key="2">
    <source>
        <dbReference type="ARBA" id="ARBA00012438"/>
    </source>
</evidence>
<keyword evidence="7" id="KW-0067">ATP-binding</keyword>
<feature type="transmembrane region" description="Helical" evidence="9">
    <location>
        <begin position="46"/>
        <end position="62"/>
    </location>
</feature>
<dbReference type="InterPro" id="IPR000014">
    <property type="entry name" value="PAS"/>
</dbReference>
<dbReference type="PANTHER" id="PTHR43065:SF10">
    <property type="entry name" value="PEROXIDE STRESS-ACTIVATED HISTIDINE KINASE MAK3"/>
    <property type="match status" value="1"/>
</dbReference>
<feature type="transmembrane region" description="Helical" evidence="9">
    <location>
        <begin position="74"/>
        <end position="107"/>
    </location>
</feature>
<accession>A0A7U7I7U0</accession>
<keyword evidence="9" id="KW-1133">Transmembrane helix</keyword>
<keyword evidence="4 12" id="KW-0808">Transferase</keyword>
<protein>
    <recommendedName>
        <fullName evidence="2">histidine kinase</fullName>
        <ecNumber evidence="2">2.7.13.3</ecNumber>
    </recommendedName>
</protein>
<dbReference type="InterPro" id="IPR003661">
    <property type="entry name" value="HisK_dim/P_dom"/>
</dbReference>
<evidence type="ECO:0000259" key="10">
    <source>
        <dbReference type="PROSITE" id="PS50109"/>
    </source>
</evidence>
<dbReference type="EMBL" id="CAJFCI010000023">
    <property type="protein sequence ID" value="CAD5106614.1"/>
    <property type="molecule type" value="Genomic_DNA"/>
</dbReference>
<dbReference type="InterPro" id="IPR013655">
    <property type="entry name" value="PAS_fold_3"/>
</dbReference>
<proteinExistence type="predicted"/>
<keyword evidence="9" id="KW-0812">Transmembrane</keyword>
<dbReference type="Pfam" id="PF02518">
    <property type="entry name" value="HATPase_c"/>
    <property type="match status" value="1"/>
</dbReference>
<evidence type="ECO:0000259" key="11">
    <source>
        <dbReference type="PROSITE" id="PS50113"/>
    </source>
</evidence>
<organism evidence="12 13">
    <name type="scientific">Zestomonas carbonaria</name>
    <dbReference type="NCBI Taxonomy" id="2762745"/>
    <lineage>
        <taxon>Bacteria</taxon>
        <taxon>Pseudomonadati</taxon>
        <taxon>Pseudomonadota</taxon>
        <taxon>Gammaproteobacteria</taxon>
        <taxon>Pseudomonadales</taxon>
        <taxon>Pseudomonadaceae</taxon>
        <taxon>Zestomonas</taxon>
    </lineage>
</organism>
<dbReference type="SUPFAM" id="SSF55874">
    <property type="entry name" value="ATPase domain of HSP90 chaperone/DNA topoisomerase II/histidine kinase"/>
    <property type="match status" value="1"/>
</dbReference>
<dbReference type="Pfam" id="PF08447">
    <property type="entry name" value="PAS_3"/>
    <property type="match status" value="1"/>
</dbReference>
<dbReference type="SUPFAM" id="SSF47384">
    <property type="entry name" value="Homodimeric domain of signal transducing histidine kinase"/>
    <property type="match status" value="1"/>
</dbReference>
<reference evidence="12 13" key="1">
    <citation type="submission" date="2020-08" db="EMBL/GenBank/DDBJ databases">
        <authorList>
            <person name="Criscuolo A."/>
        </authorList>
    </citation>
    <scope>NUCLEOTIDE SEQUENCE [LARGE SCALE GENOMIC DNA]</scope>
    <source>
        <strain evidence="12">CIP111764</strain>
    </source>
</reference>
<dbReference type="EC" id="2.7.13.3" evidence="2"/>
<dbReference type="PRINTS" id="PR00344">
    <property type="entry name" value="BCTRLSENSOR"/>
</dbReference>
<gene>
    <name evidence="12" type="primary">sasA_1</name>
    <name evidence="12" type="ORF">PSEWESI4_00879</name>
</gene>
<keyword evidence="5" id="KW-0547">Nucleotide-binding</keyword>
<evidence type="ECO:0000256" key="4">
    <source>
        <dbReference type="ARBA" id="ARBA00022679"/>
    </source>
</evidence>
<dbReference type="Gene3D" id="1.10.287.130">
    <property type="match status" value="1"/>
</dbReference>
<keyword evidence="9" id="KW-0472">Membrane</keyword>
<dbReference type="InterPro" id="IPR005467">
    <property type="entry name" value="His_kinase_dom"/>
</dbReference>
<evidence type="ECO:0000256" key="5">
    <source>
        <dbReference type="ARBA" id="ARBA00022741"/>
    </source>
</evidence>
<evidence type="ECO:0000256" key="7">
    <source>
        <dbReference type="ARBA" id="ARBA00022840"/>
    </source>
</evidence>
<feature type="domain" description="PAC" evidence="11">
    <location>
        <begin position="223"/>
        <end position="274"/>
    </location>
</feature>
<evidence type="ECO:0000256" key="8">
    <source>
        <dbReference type="ARBA" id="ARBA00023012"/>
    </source>
</evidence>
<dbReference type="InterPro" id="IPR000700">
    <property type="entry name" value="PAS-assoc_C"/>
</dbReference>
<feature type="domain" description="Histidine kinase" evidence="10">
    <location>
        <begin position="294"/>
        <end position="509"/>
    </location>
</feature>
<comment type="catalytic activity">
    <reaction evidence="1">
        <text>ATP + protein L-histidine = ADP + protein N-phospho-L-histidine.</text>
        <dbReference type="EC" id="2.7.13.3"/>
    </reaction>
</comment>
<name>A0A7U7I7U0_9GAMM</name>
<dbReference type="SMART" id="SM00387">
    <property type="entry name" value="HATPase_c"/>
    <property type="match status" value="1"/>
</dbReference>
<sequence length="513" mass="56275">MKSSRTASAPIRHPFFKGVSSRLRPLPGQAFSRPLIGISPKPLENALGWIVGLIVACGIIIINSETHNDLAPTILYITLLLMAANLFSINVVILVALMCMLLLTATFLLNGGYHSWESATGFFRCLTALSAITFLAMRSKYDADSLRHNEVYLIGAQRLSQTGSIGFRAGREEISWSDESARIFEYPLSVRPTVAMILERTHPDDRPLLQTVFDKAARHESLIEIKHRLLMPDGRIKHVHMIASPLSTQPGRFEYLGALMDVTAGKQAEEALFRTQTQLAHVTRVTSLGELAASIAHEVNQPLTAVTSSGEACRKWLDRPVPDLDEARKSLDRIIASAGRASEIIARVRALARKCDPLRQTESLDDIVNETLNLVQHELVRHKITQKIELTAFSGQINADRVQLQQVIINLIINACQAMSAIEAPGRTLRIRTWVQNGEAVLEVADQGPGIPADVLPSLFNPFFTTKENGLGMGLSICRSIIDFHGGRIWAESTPGQGASLLIALPVTSSEPA</sequence>
<dbReference type="Gene3D" id="3.30.565.10">
    <property type="entry name" value="Histidine kinase-like ATPase, C-terminal domain"/>
    <property type="match status" value="1"/>
</dbReference>
<dbReference type="Gene3D" id="3.30.450.20">
    <property type="entry name" value="PAS domain"/>
    <property type="match status" value="1"/>
</dbReference>
<keyword evidence="8" id="KW-0902">Two-component regulatory system</keyword>
<evidence type="ECO:0000256" key="6">
    <source>
        <dbReference type="ARBA" id="ARBA00022777"/>
    </source>
</evidence>
<dbReference type="InterPro" id="IPR003594">
    <property type="entry name" value="HATPase_dom"/>
</dbReference>
<dbReference type="CDD" id="cd00082">
    <property type="entry name" value="HisKA"/>
    <property type="match status" value="1"/>
</dbReference>
<dbReference type="Pfam" id="PF00512">
    <property type="entry name" value="HisKA"/>
    <property type="match status" value="1"/>
</dbReference>
<dbReference type="SMART" id="SM00388">
    <property type="entry name" value="HisKA"/>
    <property type="match status" value="1"/>
</dbReference>
<evidence type="ECO:0000313" key="13">
    <source>
        <dbReference type="Proteomes" id="UP000583387"/>
    </source>
</evidence>
<dbReference type="InterPro" id="IPR004358">
    <property type="entry name" value="Sig_transdc_His_kin-like_C"/>
</dbReference>
<dbReference type="GO" id="GO:0005524">
    <property type="term" value="F:ATP binding"/>
    <property type="evidence" value="ECO:0007669"/>
    <property type="project" value="UniProtKB-KW"/>
</dbReference>
<keyword evidence="6 12" id="KW-0418">Kinase</keyword>
<evidence type="ECO:0000313" key="12">
    <source>
        <dbReference type="EMBL" id="CAD5106614.1"/>
    </source>
</evidence>
<evidence type="ECO:0000256" key="9">
    <source>
        <dbReference type="SAM" id="Phobius"/>
    </source>
</evidence>
<dbReference type="PROSITE" id="PS50113">
    <property type="entry name" value="PAC"/>
    <property type="match status" value="1"/>
</dbReference>
<dbReference type="InterPro" id="IPR035965">
    <property type="entry name" value="PAS-like_dom_sf"/>
</dbReference>
<dbReference type="Proteomes" id="UP000583387">
    <property type="component" value="Unassembled WGS sequence"/>
</dbReference>
<dbReference type="PANTHER" id="PTHR43065">
    <property type="entry name" value="SENSOR HISTIDINE KINASE"/>
    <property type="match status" value="1"/>
</dbReference>
<evidence type="ECO:0000256" key="3">
    <source>
        <dbReference type="ARBA" id="ARBA00022553"/>
    </source>
</evidence>
<dbReference type="SUPFAM" id="SSF55785">
    <property type="entry name" value="PYP-like sensor domain (PAS domain)"/>
    <property type="match status" value="1"/>
</dbReference>
<evidence type="ECO:0000256" key="1">
    <source>
        <dbReference type="ARBA" id="ARBA00000085"/>
    </source>
</evidence>
<comment type="caution">
    <text evidence="12">The sequence shown here is derived from an EMBL/GenBank/DDBJ whole genome shotgun (WGS) entry which is preliminary data.</text>
</comment>
<dbReference type="GO" id="GO:0000155">
    <property type="term" value="F:phosphorelay sensor kinase activity"/>
    <property type="evidence" value="ECO:0007669"/>
    <property type="project" value="InterPro"/>
</dbReference>
<dbReference type="InterPro" id="IPR036890">
    <property type="entry name" value="HATPase_C_sf"/>
</dbReference>
<dbReference type="AlphaFoldDB" id="A0A7U7I7U0"/>
<dbReference type="InterPro" id="IPR036097">
    <property type="entry name" value="HisK_dim/P_sf"/>
</dbReference>
<dbReference type="NCBIfam" id="TIGR00229">
    <property type="entry name" value="sensory_box"/>
    <property type="match status" value="1"/>
</dbReference>
<dbReference type="PROSITE" id="PS50109">
    <property type="entry name" value="HIS_KIN"/>
    <property type="match status" value="1"/>
</dbReference>
<dbReference type="CDD" id="cd00130">
    <property type="entry name" value="PAS"/>
    <property type="match status" value="1"/>
</dbReference>
<keyword evidence="3" id="KW-0597">Phosphoprotein</keyword>
<keyword evidence="13" id="KW-1185">Reference proteome</keyword>